<evidence type="ECO:0000256" key="6">
    <source>
        <dbReference type="ARBA" id="ARBA00023054"/>
    </source>
</evidence>
<name>A0A1G4J2R8_9SACH</name>
<feature type="region of interest" description="Disordered" evidence="8">
    <location>
        <begin position="1"/>
        <end position="55"/>
    </location>
</feature>
<keyword evidence="10" id="KW-1185">Reference proteome</keyword>
<feature type="coiled-coil region" evidence="7">
    <location>
        <begin position="270"/>
        <end position="333"/>
    </location>
</feature>
<dbReference type="AlphaFoldDB" id="A0A1G4J2R8"/>
<comment type="similarity">
    <text evidence="2">Belongs to the VPS54 family.</text>
</comment>
<keyword evidence="4" id="KW-0653">Protein transport</keyword>
<evidence type="ECO:0000256" key="2">
    <source>
        <dbReference type="ARBA" id="ARBA00009150"/>
    </source>
</evidence>
<dbReference type="PANTHER" id="PTHR12965">
    <property type="entry name" value="VACUOLAR PROTEIN SORTING 54"/>
    <property type="match status" value="1"/>
</dbReference>
<evidence type="ECO:0000256" key="3">
    <source>
        <dbReference type="ARBA" id="ARBA00022448"/>
    </source>
</evidence>
<dbReference type="GO" id="GO:0015031">
    <property type="term" value="P:protein transport"/>
    <property type="evidence" value="ECO:0007669"/>
    <property type="project" value="UniProtKB-KW"/>
</dbReference>
<dbReference type="OrthoDB" id="10259024at2759"/>
<dbReference type="EMBL" id="LT598466">
    <property type="protein sequence ID" value="SCU84019.1"/>
    <property type="molecule type" value="Genomic_DNA"/>
</dbReference>
<dbReference type="GO" id="GO:0005829">
    <property type="term" value="C:cytosol"/>
    <property type="evidence" value="ECO:0007669"/>
    <property type="project" value="GOC"/>
</dbReference>
<protein>
    <submittedName>
        <fullName evidence="9">LAMI_0C05842g1_1</fullName>
    </submittedName>
</protein>
<sequence length="899" mass="101716">MSRRQDAIASNPLPARSGRQTLPDRSPVLTKQFQFTKKPPITPSPPAEESSSLNDDLMSVNSGFYKGDGLISHSGGLSVDSSSYRRSFESSSAWGRSGRGLISIDDHSGSLDFSPLGNNSIYEIVMNTRRKNWLGRPSVEDIPPVTLSKNGLQNDWKSKIDSHIGVLSQEYDVFQKFNNLQAVKGFGQLSLGRIYQSDEDQVPVAEEDAARGLQIYTKDVKQQMHQVPDFYFQDGFRLDDTRTFSKVLDDADLQVDFFRSFSSEERDNAHEDLQDKLNSYLDDIENLLVSEISSSSHKFFYALEDVDKIEDMASESLKKLDELSSKLQNHDEKKVRRRINLLRQMIKRKNIEKLEQGLLQIKKITELTEDCKRKYEDQKLDDCLDDVDHIERLIVGDDTDPVVEAISKEWPYKLLDLKSVPAISHVREYLTNLTIELGGMFALNLCDLLLNDVRRCSNSCDVDQFLQRPNKNGPSPKQELDTNLTEELKRHITQLARCDELASALQLFREKFMAELKGIVKQHLPQEGECEDPDKSIDSRSAATGSKLSRLIKNQTPKEFQEMLVNVFAREVEALKRLSKQQKVLLDLSLGVSLSQMSASDGQDSSEQHDMIMQLDITKGIHEGIRVIQLRMGKIISVRRDVNARLRYDHFLDLYNVCGHFVHECESITGEFLTKYLTDVLTMQIKNYSVVLNSTCIGSIKSSIEKEHWTPFIVPAELQRDVNDIVSSAEFDPAPWTSLSSKVTETTDTNENSNNQKGHKKSVVVSDKTFVASESLLAALRQVKSILVLSINLPSAFLATFERMCYDLLRYFNTSAMSTVSLDQDPGHISKAGKNLSIMGESLDCLAELTTYVQGFYTRLGDNSKDFQPLKPSQYSELYQLFQSSSDKLYQAHAPPPPI</sequence>
<evidence type="ECO:0000256" key="7">
    <source>
        <dbReference type="SAM" id="Coils"/>
    </source>
</evidence>
<evidence type="ECO:0000313" key="10">
    <source>
        <dbReference type="Proteomes" id="UP000191024"/>
    </source>
</evidence>
<dbReference type="PANTHER" id="PTHR12965:SF0">
    <property type="entry name" value="VACUOLAR PROTEIN SORTING-ASSOCIATED PROTEIN 54"/>
    <property type="match status" value="1"/>
</dbReference>
<keyword evidence="6 7" id="KW-0175">Coiled coil</keyword>
<organism evidence="9 10">
    <name type="scientific">Lachancea mirantina</name>
    <dbReference type="NCBI Taxonomy" id="1230905"/>
    <lineage>
        <taxon>Eukaryota</taxon>
        <taxon>Fungi</taxon>
        <taxon>Dikarya</taxon>
        <taxon>Ascomycota</taxon>
        <taxon>Saccharomycotina</taxon>
        <taxon>Saccharomycetes</taxon>
        <taxon>Saccharomycetales</taxon>
        <taxon>Saccharomycetaceae</taxon>
        <taxon>Lachancea</taxon>
    </lineage>
</organism>
<evidence type="ECO:0000256" key="1">
    <source>
        <dbReference type="ARBA" id="ARBA00004601"/>
    </source>
</evidence>
<evidence type="ECO:0000256" key="4">
    <source>
        <dbReference type="ARBA" id="ARBA00022927"/>
    </source>
</evidence>
<proteinExistence type="inferred from homology"/>
<evidence type="ECO:0000256" key="5">
    <source>
        <dbReference type="ARBA" id="ARBA00023034"/>
    </source>
</evidence>
<dbReference type="GO" id="GO:0000938">
    <property type="term" value="C:GARP complex"/>
    <property type="evidence" value="ECO:0007669"/>
    <property type="project" value="InterPro"/>
</dbReference>
<comment type="subcellular location">
    <subcellularLocation>
        <location evidence="1">Golgi apparatus</location>
        <location evidence="1">trans-Golgi network</location>
    </subcellularLocation>
</comment>
<dbReference type="STRING" id="1230905.A0A1G4J2R8"/>
<evidence type="ECO:0000313" key="9">
    <source>
        <dbReference type="EMBL" id="SCU84019.1"/>
    </source>
</evidence>
<dbReference type="Proteomes" id="UP000191024">
    <property type="component" value="Chromosome C"/>
</dbReference>
<dbReference type="GO" id="GO:0042147">
    <property type="term" value="P:retrograde transport, endosome to Golgi"/>
    <property type="evidence" value="ECO:0007669"/>
    <property type="project" value="InterPro"/>
</dbReference>
<dbReference type="InterPro" id="IPR039745">
    <property type="entry name" value="Vps54"/>
</dbReference>
<reference evidence="10" key="1">
    <citation type="submission" date="2016-03" db="EMBL/GenBank/DDBJ databases">
        <authorList>
            <person name="Devillers H."/>
        </authorList>
    </citation>
    <scope>NUCLEOTIDE SEQUENCE [LARGE SCALE GENOMIC DNA]</scope>
</reference>
<keyword evidence="5" id="KW-0333">Golgi apparatus</keyword>
<dbReference type="GO" id="GO:0019905">
    <property type="term" value="F:syntaxin binding"/>
    <property type="evidence" value="ECO:0007669"/>
    <property type="project" value="TreeGrafter"/>
</dbReference>
<evidence type="ECO:0000256" key="8">
    <source>
        <dbReference type="SAM" id="MobiDB-lite"/>
    </source>
</evidence>
<keyword evidence="3" id="KW-0813">Transport</keyword>
<gene>
    <name evidence="9" type="ORF">LAMI_0C05842G</name>
</gene>
<dbReference type="GO" id="GO:0006896">
    <property type="term" value="P:Golgi to vacuole transport"/>
    <property type="evidence" value="ECO:0007669"/>
    <property type="project" value="TreeGrafter"/>
</dbReference>
<accession>A0A1G4J2R8</accession>